<dbReference type="InterPro" id="IPR046240">
    <property type="entry name" value="DUF6273"/>
</dbReference>
<feature type="compositionally biased region" description="Low complexity" evidence="1">
    <location>
        <begin position="824"/>
        <end position="848"/>
    </location>
</feature>
<evidence type="ECO:0000313" key="5">
    <source>
        <dbReference type="EMBL" id="RNL48909.1"/>
    </source>
</evidence>
<dbReference type="RefSeq" id="WP_123190990.1">
    <property type="nucleotide sequence ID" value="NZ_QICD01000001.1"/>
</dbReference>
<dbReference type="OrthoDB" id="3199488at2"/>
<feature type="signal peptide" evidence="3">
    <location>
        <begin position="1"/>
        <end position="34"/>
    </location>
</feature>
<keyword evidence="2" id="KW-1133">Transmembrane helix</keyword>
<keyword evidence="2" id="KW-0472">Membrane</keyword>
<keyword evidence="6" id="KW-1185">Reference proteome</keyword>
<keyword evidence="3" id="KW-0732">Signal</keyword>
<dbReference type="Pfam" id="PF07554">
    <property type="entry name" value="FIVAR"/>
    <property type="match status" value="2"/>
</dbReference>
<evidence type="ECO:0000313" key="6">
    <source>
        <dbReference type="Proteomes" id="UP000278632"/>
    </source>
</evidence>
<feature type="domain" description="DUF6273" evidence="4">
    <location>
        <begin position="509"/>
        <end position="584"/>
    </location>
</feature>
<evidence type="ECO:0000256" key="1">
    <source>
        <dbReference type="SAM" id="MobiDB-lite"/>
    </source>
</evidence>
<feature type="chain" id="PRO_5018011071" description="DUF6273 domain-containing protein" evidence="3">
    <location>
        <begin position="35"/>
        <end position="904"/>
    </location>
</feature>
<feature type="region of interest" description="Disordered" evidence="1">
    <location>
        <begin position="790"/>
        <end position="859"/>
    </location>
</feature>
<dbReference type="EMBL" id="QICD01000001">
    <property type="protein sequence ID" value="RNL48909.1"/>
    <property type="molecule type" value="Genomic_DNA"/>
</dbReference>
<comment type="caution">
    <text evidence="5">The sequence shown here is derived from an EMBL/GenBank/DDBJ whole genome shotgun (WGS) entry which is preliminary data.</text>
</comment>
<dbReference type="AlphaFoldDB" id="A0A3N0BKE6"/>
<protein>
    <recommendedName>
        <fullName evidence="4">DUF6273 domain-containing protein</fullName>
    </recommendedName>
</protein>
<dbReference type="Gene3D" id="1.20.1270.90">
    <property type="entry name" value="AF1782-like"/>
    <property type="match status" value="2"/>
</dbReference>
<organism evidence="5 6">
    <name type="scientific">Paraeggerthella hongkongensis</name>
    <dbReference type="NCBI Taxonomy" id="230658"/>
    <lineage>
        <taxon>Bacteria</taxon>
        <taxon>Bacillati</taxon>
        <taxon>Actinomycetota</taxon>
        <taxon>Coriobacteriia</taxon>
        <taxon>Eggerthellales</taxon>
        <taxon>Eggerthellaceae</taxon>
        <taxon>Paraeggerthella</taxon>
    </lineage>
</organism>
<dbReference type="Pfam" id="PF19789">
    <property type="entry name" value="DUF6273"/>
    <property type="match status" value="1"/>
</dbReference>
<reference evidence="6" key="1">
    <citation type="submission" date="2018-05" db="EMBL/GenBank/DDBJ databases">
        <title>Genome Sequencing of selected type strains of the family Eggerthellaceae.</title>
        <authorList>
            <person name="Danylec N."/>
            <person name="Stoll D.A."/>
            <person name="Doetsch A."/>
            <person name="Huch M."/>
        </authorList>
    </citation>
    <scope>NUCLEOTIDE SEQUENCE [LARGE SCALE GENOMIC DNA]</scope>
    <source>
        <strain evidence="6">DSM 16106</strain>
    </source>
</reference>
<evidence type="ECO:0000256" key="2">
    <source>
        <dbReference type="SAM" id="Phobius"/>
    </source>
</evidence>
<sequence length="904" mass="94910">MTSTLQPVRRVCAAALALMIALTGLSITPSVARAEGVAPPLDAGSSYTVSVDVHDAGNPSEPSMSAGMLAKNAEIDVDGSGRARITLHFVPAQIMGLDVHASDLGVYEEGSQSNFIEGVSFKLGEDNSAICQFVLPYVPNDGLYRVEMRSDIMNRDALLYVKWPTLKKTGGLGDTLAGLVESAKKYSANDYTEDSFGKLKAAIADADAVLANPDSTPEQFQASIDAVNNAVQGLNAAAKSPFEAGRTYYVDVTDQDPTGSRALDLEARFDVDEAGTIKATLRFNPYSDFLGAYQVSAATLLDREGEVAANNAIEQHDNGGATWTFDLPYFASTGLYKAKVTATSASPDKIHTLAFDWSTIRTTADFRKLAAAIEKASGLAAPAYTASSFAVLSEALARAKDVAADTSHSQTTVNDALAALTEAMDKLSIAENAGSGNTVNLGISGFNAPFSDESAPGKPWAGSRVYFGKDDQGKPISWRVLQTSKDGVLLNSEHTVTGQAWNTDMSIPASELFWNTATLRTYLNDEWFNKTFDALSKEAVKTTEVKSLSLADASKEVAPATQDKVFALSIQDYRNKAYGFVSNESRAAKEISLLTRTTDESASFMTMVLIVLPDGDLESGFNTMMPYTPNLGVQPGITLDPSKVLLTTPASAAAPSGIQKPLATEDNAWKLTLINDDWKFDASCPRVDGEKISVEYAANASPSGRMSRSAALDQDDRVVSALVVRGSDWRTGTPVGYGTVGKVSGESGSVSFELPADFNKETDKLYLFAERIGEGAESNIATMPVEVSVPDAEEPPAPEPNDPSTPGGDAPGNSNASDKPVPSNPGNAGTSGSSPAPSGGQGQAAGSTDAAKVVAAKTDSRAAAQAIPKTGDAVFPAAAFAGIAGAAAALSLIAVRAYRRKLES</sequence>
<name>A0A3N0BKE6_9ACTN</name>
<evidence type="ECO:0000256" key="3">
    <source>
        <dbReference type="SAM" id="SignalP"/>
    </source>
</evidence>
<evidence type="ECO:0000259" key="4">
    <source>
        <dbReference type="Pfam" id="PF19789"/>
    </source>
</evidence>
<dbReference type="Proteomes" id="UP000278632">
    <property type="component" value="Unassembled WGS sequence"/>
</dbReference>
<gene>
    <name evidence="5" type="ORF">DMP08_00130</name>
</gene>
<keyword evidence="2" id="KW-0812">Transmembrane</keyword>
<proteinExistence type="predicted"/>
<accession>A0A3N0BKE6</accession>
<feature type="transmembrane region" description="Helical" evidence="2">
    <location>
        <begin position="873"/>
        <end position="895"/>
    </location>
</feature>